<protein>
    <submittedName>
        <fullName evidence="1">Uncharacterized protein</fullName>
    </submittedName>
</protein>
<reference evidence="2" key="1">
    <citation type="submission" date="2020-01" db="EMBL/GenBank/DDBJ databases">
        <title>Draft genome sequence of the Termite Coptotermes fromosanus.</title>
        <authorList>
            <person name="Itakura S."/>
            <person name="Yosikawa Y."/>
            <person name="Umezawa K."/>
        </authorList>
    </citation>
    <scope>NUCLEOTIDE SEQUENCE [LARGE SCALE GENOMIC DNA]</scope>
</reference>
<dbReference type="EMBL" id="BLKM01000708">
    <property type="protein sequence ID" value="GFG37659.1"/>
    <property type="molecule type" value="Genomic_DNA"/>
</dbReference>
<dbReference type="InParanoid" id="A0A6L2PYS3"/>
<dbReference type="Proteomes" id="UP000502823">
    <property type="component" value="Unassembled WGS sequence"/>
</dbReference>
<keyword evidence="2" id="KW-1185">Reference proteome</keyword>
<comment type="caution">
    <text evidence="1">The sequence shown here is derived from an EMBL/GenBank/DDBJ whole genome shotgun (WGS) entry which is preliminary data.</text>
</comment>
<dbReference type="OrthoDB" id="1915767at2759"/>
<organism evidence="1 2">
    <name type="scientific">Coptotermes formosanus</name>
    <name type="common">Formosan subterranean termite</name>
    <dbReference type="NCBI Taxonomy" id="36987"/>
    <lineage>
        <taxon>Eukaryota</taxon>
        <taxon>Metazoa</taxon>
        <taxon>Ecdysozoa</taxon>
        <taxon>Arthropoda</taxon>
        <taxon>Hexapoda</taxon>
        <taxon>Insecta</taxon>
        <taxon>Pterygota</taxon>
        <taxon>Neoptera</taxon>
        <taxon>Polyneoptera</taxon>
        <taxon>Dictyoptera</taxon>
        <taxon>Blattodea</taxon>
        <taxon>Blattoidea</taxon>
        <taxon>Termitoidae</taxon>
        <taxon>Rhinotermitidae</taxon>
        <taxon>Coptotermes</taxon>
    </lineage>
</organism>
<dbReference type="AlphaFoldDB" id="A0A6L2PYS3"/>
<sequence length="61" mass="6595">MGTESNSTPLISEEYKDKAGLLGLNPGAFNYYSIFGEGGMWSFPFCDTGRCTAAFITDITT</sequence>
<evidence type="ECO:0000313" key="1">
    <source>
        <dbReference type="EMBL" id="GFG37659.1"/>
    </source>
</evidence>
<name>A0A6L2PYS3_COPFO</name>
<gene>
    <name evidence="1" type="ORF">Cfor_02022</name>
</gene>
<evidence type="ECO:0000313" key="2">
    <source>
        <dbReference type="Proteomes" id="UP000502823"/>
    </source>
</evidence>
<proteinExistence type="predicted"/>
<accession>A0A6L2PYS3</accession>